<sequence>MVSDWIGKTTAQPRLCSKPAEYSACTTTAGLAIAACNGKVVSVPDLVYYQCLCTGNQQLQQCYTVCPDDPQLQLQATIQNQSVFSTCKASQDMEAAASSASVTISSTSLHPTSTLVALTTSTLLSVMTTSSIRTGTLMPSPEPLTSAQHTLVVVGARTNASPMPTTSGIGTLPPSWALSGSPTQSMWRPMNYILLAWIFRFIMMNEMG</sequence>
<dbReference type="InParanoid" id="F4NXH8"/>
<dbReference type="AlphaFoldDB" id="F4NXH8"/>
<dbReference type="HOGENOM" id="CLU_1320648_0_0_1"/>
<dbReference type="OrthoDB" id="2157469at2759"/>
<keyword evidence="2" id="KW-1185">Reference proteome</keyword>
<proteinExistence type="predicted"/>
<dbReference type="GeneID" id="18242501"/>
<reference evidence="1 2" key="1">
    <citation type="submission" date="2009-12" db="EMBL/GenBank/DDBJ databases">
        <title>The draft genome of Batrachochytrium dendrobatidis.</title>
        <authorList>
            <consortium name="US DOE Joint Genome Institute (JGI-PGF)"/>
            <person name="Kuo A."/>
            <person name="Salamov A."/>
            <person name="Schmutz J."/>
            <person name="Lucas S."/>
            <person name="Pitluck S."/>
            <person name="Rosenblum E."/>
            <person name="Stajich J."/>
            <person name="Eisen M."/>
            <person name="Grigoriev I.V."/>
        </authorList>
    </citation>
    <scope>NUCLEOTIDE SEQUENCE [LARGE SCALE GENOMIC DNA]</scope>
    <source>
        <strain evidence="2">JAM81 / FGSC 10211</strain>
    </source>
</reference>
<gene>
    <name evidence="1" type="ORF">BATDEDRAFT_86594</name>
</gene>
<dbReference type="OMA" id="NTDILTC"/>
<accession>F4NXH8</accession>
<organism evidence="1 2">
    <name type="scientific">Batrachochytrium dendrobatidis (strain JAM81 / FGSC 10211)</name>
    <name type="common">Frog chytrid fungus</name>
    <dbReference type="NCBI Taxonomy" id="684364"/>
    <lineage>
        <taxon>Eukaryota</taxon>
        <taxon>Fungi</taxon>
        <taxon>Fungi incertae sedis</taxon>
        <taxon>Chytridiomycota</taxon>
        <taxon>Chytridiomycota incertae sedis</taxon>
        <taxon>Chytridiomycetes</taxon>
        <taxon>Rhizophydiales</taxon>
        <taxon>Rhizophydiales incertae sedis</taxon>
        <taxon>Batrachochytrium</taxon>
    </lineage>
</organism>
<dbReference type="RefSeq" id="XP_006676892.1">
    <property type="nucleotide sequence ID" value="XM_006676829.1"/>
</dbReference>
<dbReference type="EMBL" id="GL882880">
    <property type="protein sequence ID" value="EGF82352.1"/>
    <property type="molecule type" value="Genomic_DNA"/>
</dbReference>
<protein>
    <submittedName>
        <fullName evidence="1">Uncharacterized protein</fullName>
    </submittedName>
</protein>
<name>F4NXH8_BATDJ</name>
<evidence type="ECO:0000313" key="2">
    <source>
        <dbReference type="Proteomes" id="UP000007241"/>
    </source>
</evidence>
<dbReference type="Proteomes" id="UP000007241">
    <property type="component" value="Unassembled WGS sequence"/>
</dbReference>
<evidence type="ECO:0000313" key="1">
    <source>
        <dbReference type="EMBL" id="EGF82352.1"/>
    </source>
</evidence>